<evidence type="ECO:0000256" key="1">
    <source>
        <dbReference type="SAM" id="MobiDB-lite"/>
    </source>
</evidence>
<dbReference type="EMBL" id="UGRU01000001">
    <property type="protein sequence ID" value="SUA42374.1"/>
    <property type="molecule type" value="Genomic_DNA"/>
</dbReference>
<accession>A0A378WPM5</accession>
<gene>
    <name evidence="2" type="ORF">NCTC13184_01729</name>
</gene>
<evidence type="ECO:0000313" key="3">
    <source>
        <dbReference type="Proteomes" id="UP000255082"/>
    </source>
</evidence>
<feature type="region of interest" description="Disordered" evidence="1">
    <location>
        <begin position="20"/>
        <end position="73"/>
    </location>
</feature>
<proteinExistence type="predicted"/>
<evidence type="ECO:0000313" key="2">
    <source>
        <dbReference type="EMBL" id="SUA42374.1"/>
    </source>
</evidence>
<dbReference type="AlphaFoldDB" id="A0A378WPM5"/>
<reference evidence="2 3" key="1">
    <citation type="submission" date="2018-06" db="EMBL/GenBank/DDBJ databases">
        <authorList>
            <consortium name="Pathogen Informatics"/>
            <person name="Doyle S."/>
        </authorList>
    </citation>
    <scope>NUCLEOTIDE SEQUENCE [LARGE SCALE GENOMIC DNA]</scope>
    <source>
        <strain evidence="2 3">NCTC13184</strain>
    </source>
</reference>
<protein>
    <submittedName>
        <fullName evidence="2">Uncharacterized protein</fullName>
    </submittedName>
</protein>
<organism evidence="2 3">
    <name type="scientific">Nocardia africana</name>
    <dbReference type="NCBI Taxonomy" id="134964"/>
    <lineage>
        <taxon>Bacteria</taxon>
        <taxon>Bacillati</taxon>
        <taxon>Actinomycetota</taxon>
        <taxon>Actinomycetes</taxon>
        <taxon>Mycobacteriales</taxon>
        <taxon>Nocardiaceae</taxon>
        <taxon>Nocardia</taxon>
    </lineage>
</organism>
<name>A0A378WPM5_9NOCA</name>
<sequence length="73" mass="7623">MRIAAITIEPIATIHRSAGYQSGVRSSRTKVHIPAAAGMRPKAARAERNSRPRHSSTTAMPTSAAIAGAEATV</sequence>
<dbReference type="Proteomes" id="UP000255082">
    <property type="component" value="Unassembled WGS sequence"/>
</dbReference>